<comment type="similarity">
    <text evidence="3 7">Belongs to the class-III pyridoxal-phosphate-dependent aminotransferase family. HemL subfamily.</text>
</comment>
<comment type="catalytic activity">
    <reaction evidence="7">
        <text>(S)-4-amino-5-oxopentanoate = 5-aminolevulinate</text>
        <dbReference type="Rhea" id="RHEA:14265"/>
        <dbReference type="ChEBI" id="CHEBI:57501"/>
        <dbReference type="ChEBI" id="CHEBI:356416"/>
        <dbReference type="EC" id="5.4.3.8"/>
    </reaction>
</comment>
<dbReference type="PANTHER" id="PTHR43713:SF3">
    <property type="entry name" value="GLUTAMATE-1-SEMIALDEHYDE 2,1-AMINOMUTASE 1, CHLOROPLASTIC-RELATED"/>
    <property type="match status" value="1"/>
</dbReference>
<dbReference type="HAMAP" id="MF_00375">
    <property type="entry name" value="HemL_aminotrans_3"/>
    <property type="match status" value="1"/>
</dbReference>
<dbReference type="Gene3D" id="3.40.640.10">
    <property type="entry name" value="Type I PLP-dependent aspartate aminotransferase-like (Major domain)"/>
    <property type="match status" value="1"/>
</dbReference>
<comment type="subunit">
    <text evidence="7">Homodimer.</text>
</comment>
<dbReference type="InterPro" id="IPR004639">
    <property type="entry name" value="4pyrrol_synth_GluAld_NH2Trfase"/>
</dbReference>
<evidence type="ECO:0000256" key="7">
    <source>
        <dbReference type="HAMAP-Rule" id="MF_00375"/>
    </source>
</evidence>
<proteinExistence type="inferred from homology"/>
<gene>
    <name evidence="7 8" type="primary">hemL</name>
    <name evidence="8" type="ORF">V8G56_09065</name>
</gene>
<keyword evidence="9" id="KW-1185">Reference proteome</keyword>
<dbReference type="InterPro" id="IPR015422">
    <property type="entry name" value="PyrdxlP-dep_Trfase_small"/>
</dbReference>
<dbReference type="InterPro" id="IPR049704">
    <property type="entry name" value="Aminotrans_3_PPA_site"/>
</dbReference>
<dbReference type="NCBIfam" id="TIGR00713">
    <property type="entry name" value="hemL"/>
    <property type="match status" value="1"/>
</dbReference>
<dbReference type="EMBL" id="JBAWKC010000002">
    <property type="protein sequence ID" value="MFH6768885.1"/>
    <property type="molecule type" value="Genomic_DNA"/>
</dbReference>
<evidence type="ECO:0000313" key="9">
    <source>
        <dbReference type="Proteomes" id="UP001610104"/>
    </source>
</evidence>
<dbReference type="GO" id="GO:0042286">
    <property type="term" value="F:glutamate-1-semialdehyde 2,1-aminomutase activity"/>
    <property type="evidence" value="ECO:0007669"/>
    <property type="project" value="UniProtKB-EC"/>
</dbReference>
<dbReference type="InterPro" id="IPR015421">
    <property type="entry name" value="PyrdxlP-dep_Trfase_major"/>
</dbReference>
<comment type="subcellular location">
    <subcellularLocation>
        <location evidence="7">Cytoplasm</location>
    </subcellularLocation>
</comment>
<keyword evidence="4 7" id="KW-0663">Pyridoxal phosphate</keyword>
<comment type="caution">
    <text evidence="8">The sequence shown here is derived from an EMBL/GenBank/DDBJ whole genome shotgun (WGS) entry which is preliminary data.</text>
</comment>
<evidence type="ECO:0000256" key="4">
    <source>
        <dbReference type="ARBA" id="ARBA00022898"/>
    </source>
</evidence>
<keyword evidence="5 7" id="KW-0413">Isomerase</keyword>
<comment type="pathway">
    <text evidence="2">Porphyrin-containing compound metabolism; protoporphyrin-IX biosynthesis; 5-aminolevulinate from L-glutamyl-tRNA(Glu): step 2/2.</text>
</comment>
<evidence type="ECO:0000256" key="3">
    <source>
        <dbReference type="ARBA" id="ARBA00008981"/>
    </source>
</evidence>
<evidence type="ECO:0000256" key="1">
    <source>
        <dbReference type="ARBA" id="ARBA00001933"/>
    </source>
</evidence>
<dbReference type="InterPro" id="IPR015424">
    <property type="entry name" value="PyrdxlP-dep_Trfase"/>
</dbReference>
<dbReference type="Proteomes" id="UP001610104">
    <property type="component" value="Unassembled WGS sequence"/>
</dbReference>
<dbReference type="RefSeq" id="WP_395438131.1">
    <property type="nucleotide sequence ID" value="NZ_JBAWKC010000002.1"/>
</dbReference>
<evidence type="ECO:0000313" key="8">
    <source>
        <dbReference type="EMBL" id="MFH6768885.1"/>
    </source>
</evidence>
<dbReference type="Gene3D" id="3.90.1150.10">
    <property type="entry name" value="Aspartate Aminotransferase, domain 1"/>
    <property type="match status" value="1"/>
</dbReference>
<accession>A0ABW7MQL2</accession>
<dbReference type="Pfam" id="PF00202">
    <property type="entry name" value="Aminotran_3"/>
    <property type="match status" value="1"/>
</dbReference>
<dbReference type="InterPro" id="IPR005814">
    <property type="entry name" value="Aminotrans_3"/>
</dbReference>
<dbReference type="CDD" id="cd00610">
    <property type="entry name" value="OAT_like"/>
    <property type="match status" value="1"/>
</dbReference>
<name>A0ABW7MQL2_9FLAO</name>
<keyword evidence="7" id="KW-0963">Cytoplasm</keyword>
<dbReference type="NCBIfam" id="NF000818">
    <property type="entry name" value="PRK00062.1"/>
    <property type="match status" value="1"/>
</dbReference>
<dbReference type="PANTHER" id="PTHR43713">
    <property type="entry name" value="GLUTAMATE-1-SEMIALDEHYDE 2,1-AMINOMUTASE"/>
    <property type="match status" value="1"/>
</dbReference>
<feature type="modified residue" description="N6-(pyridoxal phosphate)lysine" evidence="7">
    <location>
        <position position="267"/>
    </location>
</feature>
<evidence type="ECO:0000256" key="5">
    <source>
        <dbReference type="ARBA" id="ARBA00023235"/>
    </source>
</evidence>
<reference evidence="8 9" key="1">
    <citation type="submission" date="2024-02" db="EMBL/GenBank/DDBJ databases">
        <title>A Gaetbulibacter species isolated from tidal flats and genomic insights of their niches.</title>
        <authorList>
            <person name="Ye Y."/>
        </authorList>
    </citation>
    <scope>NUCLEOTIDE SEQUENCE [LARGE SCALE GENOMIC DNA]</scope>
    <source>
        <strain evidence="8 9">KEM-8</strain>
    </source>
</reference>
<dbReference type="PROSITE" id="PS00600">
    <property type="entry name" value="AA_TRANSFER_CLASS_3"/>
    <property type="match status" value="1"/>
</dbReference>
<evidence type="ECO:0000256" key="2">
    <source>
        <dbReference type="ARBA" id="ARBA00004819"/>
    </source>
</evidence>
<protein>
    <recommendedName>
        <fullName evidence="7">Glutamate-1-semialdehyde 2,1-aminomutase</fullName>
        <shortName evidence="7">GSA</shortName>
        <ecNumber evidence="7">5.4.3.8</ecNumber>
    </recommendedName>
    <alternativeName>
        <fullName evidence="7">Glutamate-1-semialdehyde aminotransferase</fullName>
        <shortName evidence="7">GSA-AT</shortName>
    </alternativeName>
</protein>
<dbReference type="EC" id="5.4.3.8" evidence="7"/>
<evidence type="ECO:0000256" key="6">
    <source>
        <dbReference type="ARBA" id="ARBA00023244"/>
    </source>
</evidence>
<keyword evidence="6 7" id="KW-0627">Porphyrin biosynthesis</keyword>
<organism evidence="8 9">
    <name type="scientific">Gaetbulibacter aquiaggeris</name>
    <dbReference type="NCBI Taxonomy" id="1735373"/>
    <lineage>
        <taxon>Bacteria</taxon>
        <taxon>Pseudomonadati</taxon>
        <taxon>Bacteroidota</taxon>
        <taxon>Flavobacteriia</taxon>
        <taxon>Flavobacteriales</taxon>
        <taxon>Flavobacteriaceae</taxon>
        <taxon>Gaetbulibacter</taxon>
    </lineage>
</organism>
<comment type="cofactor">
    <cofactor evidence="1 7">
        <name>pyridoxal 5'-phosphate</name>
        <dbReference type="ChEBI" id="CHEBI:597326"/>
    </cofactor>
</comment>
<sequence>MNYKRSSALFAQAEKVIPGGVNSPVRAFKAVGGTPIFVKEAKGAYLYDEDGNKFIDYINSWGPMILGHAYDPVVNAVIEKAKKGTSFGMPTEIETKIAELAVSMVPNIDKIRFVNSGTEACMSAIRLARGYTGKDKIIKFAGCYHGHSDSFLIQAGSGAITFGSPNSPGVTQGTAKDTLLAKYNDIENVKSVINANKGEIACIIIEPVAGNMGCIPPKEDFLQGLRDLCDMHGLLLIFDEVMTGFRLAKGGAQELYNINADIVCYGKVIGGGLPVGAFAAREEIMNYLAPLGPVYQAGTLSGNPLAMAAGLAMLETLNNDTELFGRLAEKTAYLHKGFTKVLNENKTSHTINRVGSMISIHFAEDQVIDFETSVKGNNETFKKFFHGMLQEGIYIAPSAFETWFITDALTYEDLDATIAAVKKVTSKF</sequence>
<dbReference type="SUPFAM" id="SSF53383">
    <property type="entry name" value="PLP-dependent transferases"/>
    <property type="match status" value="1"/>
</dbReference>